<protein>
    <recommendedName>
        <fullName evidence="3">Small CPxCG-related zinc finger protein</fullName>
    </recommendedName>
</protein>
<name>A0ABD5S3D2_9EURY</name>
<evidence type="ECO:0008006" key="3">
    <source>
        <dbReference type="Google" id="ProtNLM"/>
    </source>
</evidence>
<keyword evidence="2" id="KW-1185">Reference proteome</keyword>
<gene>
    <name evidence="1" type="ORF">ACFQE1_15480</name>
</gene>
<organism evidence="1 2">
    <name type="scientific">Halobium palmae</name>
    <dbReference type="NCBI Taxonomy" id="1776492"/>
    <lineage>
        <taxon>Archaea</taxon>
        <taxon>Methanobacteriati</taxon>
        <taxon>Methanobacteriota</taxon>
        <taxon>Stenosarchaea group</taxon>
        <taxon>Halobacteria</taxon>
        <taxon>Halobacteriales</taxon>
        <taxon>Haloferacaceae</taxon>
        <taxon>Halobium</taxon>
    </lineage>
</organism>
<accession>A0ABD5S3D2</accession>
<dbReference type="AlphaFoldDB" id="A0ABD5S3D2"/>
<reference evidence="1 2" key="1">
    <citation type="journal article" date="2019" name="Int. J. Syst. Evol. Microbiol.">
        <title>The Global Catalogue of Microorganisms (GCM) 10K type strain sequencing project: providing services to taxonomists for standard genome sequencing and annotation.</title>
        <authorList>
            <consortium name="The Broad Institute Genomics Platform"/>
            <consortium name="The Broad Institute Genome Sequencing Center for Infectious Disease"/>
            <person name="Wu L."/>
            <person name="Ma J."/>
        </authorList>
    </citation>
    <scope>NUCLEOTIDE SEQUENCE [LARGE SCALE GENOMIC DNA]</scope>
    <source>
        <strain evidence="1 2">NBRC 111368</strain>
    </source>
</reference>
<dbReference type="Proteomes" id="UP001596328">
    <property type="component" value="Unassembled WGS sequence"/>
</dbReference>
<feature type="non-terminal residue" evidence="1">
    <location>
        <position position="66"/>
    </location>
</feature>
<evidence type="ECO:0000313" key="2">
    <source>
        <dbReference type="Proteomes" id="UP001596328"/>
    </source>
</evidence>
<proteinExistence type="predicted"/>
<evidence type="ECO:0000313" key="1">
    <source>
        <dbReference type="EMBL" id="MFC6725742.1"/>
    </source>
</evidence>
<sequence>MSGCLTCGDELGKPGRFRYRLGPADSFDWLGELCVDCGETLLERAGEERCLVCGDAVDYAVRRLVH</sequence>
<comment type="caution">
    <text evidence="1">The sequence shown here is derived from an EMBL/GenBank/DDBJ whole genome shotgun (WGS) entry which is preliminary data.</text>
</comment>
<dbReference type="EMBL" id="JBHSWU010000680">
    <property type="protein sequence ID" value="MFC6725742.1"/>
    <property type="molecule type" value="Genomic_DNA"/>
</dbReference>